<dbReference type="PANTHER" id="PTHR37852">
    <property type="entry name" value="YALI0B21208P"/>
    <property type="match status" value="1"/>
</dbReference>
<dbReference type="RefSeq" id="XP_025362904.1">
    <property type="nucleotide sequence ID" value="XM_025505799.1"/>
</dbReference>
<organism evidence="2 3">
    <name type="scientific">Jaminaea rosea</name>
    <dbReference type="NCBI Taxonomy" id="1569628"/>
    <lineage>
        <taxon>Eukaryota</taxon>
        <taxon>Fungi</taxon>
        <taxon>Dikarya</taxon>
        <taxon>Basidiomycota</taxon>
        <taxon>Ustilaginomycotina</taxon>
        <taxon>Exobasidiomycetes</taxon>
        <taxon>Microstromatales</taxon>
        <taxon>Microstromatales incertae sedis</taxon>
        <taxon>Jaminaea</taxon>
    </lineage>
</organism>
<accession>A0A316USN8</accession>
<evidence type="ECO:0008006" key="4">
    <source>
        <dbReference type="Google" id="ProtNLM"/>
    </source>
</evidence>
<feature type="region of interest" description="Disordered" evidence="1">
    <location>
        <begin position="1"/>
        <end position="48"/>
    </location>
</feature>
<protein>
    <recommendedName>
        <fullName evidence="4">Tim17-domain-containing protein</fullName>
    </recommendedName>
</protein>
<evidence type="ECO:0000256" key="1">
    <source>
        <dbReference type="SAM" id="MobiDB-lite"/>
    </source>
</evidence>
<feature type="compositionally biased region" description="Low complexity" evidence="1">
    <location>
        <begin position="37"/>
        <end position="48"/>
    </location>
</feature>
<dbReference type="AlphaFoldDB" id="A0A316USN8"/>
<proteinExistence type="predicted"/>
<gene>
    <name evidence="2" type="ORF">BDZ90DRAFT_231286</name>
</gene>
<feature type="compositionally biased region" description="Polar residues" evidence="1">
    <location>
        <begin position="12"/>
        <end position="30"/>
    </location>
</feature>
<dbReference type="PANTHER" id="PTHR37852:SF1">
    <property type="entry name" value="HIG1 DOMAIN-CONTAINING PROTEIN"/>
    <property type="match status" value="1"/>
</dbReference>
<keyword evidence="3" id="KW-1185">Reference proteome</keyword>
<name>A0A316USN8_9BASI</name>
<reference evidence="2 3" key="1">
    <citation type="journal article" date="2018" name="Mol. Biol. Evol.">
        <title>Broad Genomic Sampling Reveals a Smut Pathogenic Ancestry of the Fungal Clade Ustilaginomycotina.</title>
        <authorList>
            <person name="Kijpornyongpan T."/>
            <person name="Mondo S.J."/>
            <person name="Barry K."/>
            <person name="Sandor L."/>
            <person name="Lee J."/>
            <person name="Lipzen A."/>
            <person name="Pangilinan J."/>
            <person name="LaButti K."/>
            <person name="Hainaut M."/>
            <person name="Henrissat B."/>
            <person name="Grigoriev I.V."/>
            <person name="Spatafora J.W."/>
            <person name="Aime M.C."/>
        </authorList>
    </citation>
    <scope>NUCLEOTIDE SEQUENCE [LARGE SCALE GENOMIC DNA]</scope>
    <source>
        <strain evidence="2 3">MCA 5214</strain>
    </source>
</reference>
<dbReference type="Proteomes" id="UP000245884">
    <property type="component" value="Unassembled WGS sequence"/>
</dbReference>
<dbReference type="GeneID" id="37027622"/>
<dbReference type="OrthoDB" id="5584028at2759"/>
<evidence type="ECO:0000313" key="2">
    <source>
        <dbReference type="EMBL" id="PWN28292.1"/>
    </source>
</evidence>
<evidence type="ECO:0000313" key="3">
    <source>
        <dbReference type="Proteomes" id="UP000245884"/>
    </source>
</evidence>
<sequence>MVRWNPWGGDGQASTSKASQEQPNQASSTLAKPPTSPSDDPLPSSVMQASPFSATTTASFLATLSPTIPFASFSLGFFSGLITQSNRAGLVFMAENAHRRPDTVQGWYFYNKTKNYRVLLAGLKGGFALGTRLAAWTTLFVLLDGGSAALRNVVQQEGSGPVNLQASAEGSSRFASSLGRWTDGIVAGQGTAVVASIVHRLPPARLLALGTLAGGTTGALQDVRDRLRPQVDAEAQS</sequence>
<dbReference type="STRING" id="1569628.A0A316USN8"/>
<dbReference type="EMBL" id="KZ819665">
    <property type="protein sequence ID" value="PWN28292.1"/>
    <property type="molecule type" value="Genomic_DNA"/>
</dbReference>